<name>A0A6J5MS44_9CAUD</name>
<proteinExistence type="predicted"/>
<dbReference type="EMBL" id="LR796536">
    <property type="protein sequence ID" value="CAB4149975.1"/>
    <property type="molecule type" value="Genomic_DNA"/>
</dbReference>
<organism evidence="1">
    <name type="scientific">uncultured Caudovirales phage</name>
    <dbReference type="NCBI Taxonomy" id="2100421"/>
    <lineage>
        <taxon>Viruses</taxon>
        <taxon>Duplodnaviria</taxon>
        <taxon>Heunggongvirae</taxon>
        <taxon>Uroviricota</taxon>
        <taxon>Caudoviricetes</taxon>
        <taxon>Peduoviridae</taxon>
        <taxon>Maltschvirus</taxon>
        <taxon>Maltschvirus maltsch</taxon>
    </lineage>
</organism>
<accession>A0A6J5MS44</accession>
<reference evidence="1" key="1">
    <citation type="submission" date="2020-04" db="EMBL/GenBank/DDBJ databases">
        <authorList>
            <person name="Chiriac C."/>
            <person name="Salcher M."/>
            <person name="Ghai R."/>
            <person name="Kavagutti S V."/>
        </authorList>
    </citation>
    <scope>NUCLEOTIDE SEQUENCE</scope>
</reference>
<protein>
    <submittedName>
        <fullName evidence="1">Uncharacterized protein</fullName>
    </submittedName>
</protein>
<evidence type="ECO:0000313" key="1">
    <source>
        <dbReference type="EMBL" id="CAB4149975.1"/>
    </source>
</evidence>
<sequence>MATYEFKCDQCGTNATIYRDINSDGDVDAGNCMACAIPMTRIWSAIPAVFKGTGWGSK</sequence>
<gene>
    <name evidence="1" type="ORF">UFOVP560_14</name>
</gene>